<feature type="coiled-coil region" evidence="2">
    <location>
        <begin position="158"/>
        <end position="219"/>
    </location>
</feature>
<dbReference type="Gene3D" id="3.30.40.10">
    <property type="entry name" value="Zinc/RING finger domain, C3HC4 (zinc finger)"/>
    <property type="match status" value="1"/>
</dbReference>
<keyword evidence="1" id="KW-0863">Zinc-finger</keyword>
<organism evidence="5">
    <name type="scientific">Timema poppense</name>
    <name type="common">Walking stick</name>
    <dbReference type="NCBI Taxonomy" id="170557"/>
    <lineage>
        <taxon>Eukaryota</taxon>
        <taxon>Metazoa</taxon>
        <taxon>Ecdysozoa</taxon>
        <taxon>Arthropoda</taxon>
        <taxon>Hexapoda</taxon>
        <taxon>Insecta</taxon>
        <taxon>Pterygota</taxon>
        <taxon>Neoptera</taxon>
        <taxon>Polyneoptera</taxon>
        <taxon>Phasmatodea</taxon>
        <taxon>Timematodea</taxon>
        <taxon>Timematoidea</taxon>
        <taxon>Timematidae</taxon>
        <taxon>Timema</taxon>
    </lineage>
</organism>
<sequence length="515" mass="60067">MLSAMAEPSSSGTFVNGKRLEKNVECVLRNGEEVRLGQTELFTYVFHLENGDNSINAKRKKSGSEEENLNLPDNICEELWVNEEGKLKKKEILENHFNSQMTELSGRIKQTQIEQTQMQSERLRLEHTLDDKIRELEERFASEREVLTNRIVEGDAHQWQLQEEKETLELRLNEEKAQLTRQMEMQVNELNSKILESYQKELELKAKNQELQAMLEKERIMYEKRLVEEKNMLEDCRNRSEALLKGSIKELEQRYNEDIAKLQNDLDSGSLEQEKMIKTMELLEQKYLDEKKKSEQQLLMEKKSYEEKFQALQNLVIEKEKVVEVTNQKLKEEEDKLKNEANISCIKAKQDLINNFEDVIESELQCSICNELFVNEKKNDCPVCRSKIVSQTRMLVLDSLIDRMLDKLSDDLKHRRQEVVEERKVKELLSAKPKPSSSESRSNPRERRHASSRGTNSRVEVIEPIVLSSESESDEDTLDSDASSVEGDPNVYYGGYGHCYRCGRRGHWAQGCPDY</sequence>
<evidence type="ECO:0000256" key="2">
    <source>
        <dbReference type="SAM" id="Coils"/>
    </source>
</evidence>
<proteinExistence type="predicted"/>
<dbReference type="PROSITE" id="PS50158">
    <property type="entry name" value="ZF_CCHC"/>
    <property type="match status" value="1"/>
</dbReference>
<dbReference type="SUPFAM" id="SSF49879">
    <property type="entry name" value="SMAD/FHA domain"/>
    <property type="match status" value="1"/>
</dbReference>
<reference evidence="5" key="1">
    <citation type="submission" date="2020-11" db="EMBL/GenBank/DDBJ databases">
        <authorList>
            <person name="Tran Van P."/>
        </authorList>
    </citation>
    <scope>NUCLEOTIDE SEQUENCE</scope>
</reference>
<dbReference type="InterPro" id="IPR001878">
    <property type="entry name" value="Znf_CCHC"/>
</dbReference>
<feature type="region of interest" description="Disordered" evidence="3">
    <location>
        <begin position="426"/>
        <end position="491"/>
    </location>
</feature>
<keyword evidence="2" id="KW-0175">Coiled coil</keyword>
<dbReference type="InterPro" id="IPR036875">
    <property type="entry name" value="Znf_CCHC_sf"/>
</dbReference>
<evidence type="ECO:0000256" key="1">
    <source>
        <dbReference type="PROSITE-ProRule" id="PRU00047"/>
    </source>
</evidence>
<dbReference type="InterPro" id="IPR008984">
    <property type="entry name" value="SMAD_FHA_dom_sf"/>
</dbReference>
<dbReference type="EMBL" id="OD000348">
    <property type="protein sequence ID" value="CAD7397166.1"/>
    <property type="molecule type" value="Genomic_DNA"/>
</dbReference>
<evidence type="ECO:0000256" key="3">
    <source>
        <dbReference type="SAM" id="MobiDB-lite"/>
    </source>
</evidence>
<accession>A0A7R9GUF2</accession>
<dbReference type="GO" id="GO:0008270">
    <property type="term" value="F:zinc ion binding"/>
    <property type="evidence" value="ECO:0007669"/>
    <property type="project" value="UniProtKB-KW"/>
</dbReference>
<gene>
    <name evidence="5" type="ORF">TPSB3V08_LOCUS1020</name>
</gene>
<dbReference type="Gene3D" id="2.60.200.20">
    <property type="match status" value="1"/>
</dbReference>
<dbReference type="InterPro" id="IPR013083">
    <property type="entry name" value="Znf_RING/FYVE/PHD"/>
</dbReference>
<protein>
    <recommendedName>
        <fullName evidence="4">CCHC-type domain-containing protein</fullName>
    </recommendedName>
</protein>
<name>A0A7R9GUF2_TIMPO</name>
<feature type="domain" description="CCHC-type" evidence="4">
    <location>
        <begin position="499"/>
        <end position="514"/>
    </location>
</feature>
<keyword evidence="1" id="KW-0862">Zinc</keyword>
<keyword evidence="1" id="KW-0479">Metal-binding</keyword>
<evidence type="ECO:0000259" key="4">
    <source>
        <dbReference type="PROSITE" id="PS50158"/>
    </source>
</evidence>
<dbReference type="GO" id="GO:0003676">
    <property type="term" value="F:nucleic acid binding"/>
    <property type="evidence" value="ECO:0007669"/>
    <property type="project" value="InterPro"/>
</dbReference>
<dbReference type="SUPFAM" id="SSF57756">
    <property type="entry name" value="Retrovirus zinc finger-like domains"/>
    <property type="match status" value="1"/>
</dbReference>
<feature type="compositionally biased region" description="Low complexity" evidence="3">
    <location>
        <begin position="430"/>
        <end position="441"/>
    </location>
</feature>
<dbReference type="CDD" id="cd00060">
    <property type="entry name" value="FHA"/>
    <property type="match status" value="1"/>
</dbReference>
<dbReference type="AlphaFoldDB" id="A0A7R9GUF2"/>
<feature type="coiled-coil region" evidence="2">
    <location>
        <begin position="288"/>
        <end position="343"/>
    </location>
</feature>
<evidence type="ECO:0000313" key="5">
    <source>
        <dbReference type="EMBL" id="CAD7397166.1"/>
    </source>
</evidence>